<sequence>MSERKSPDDYGQPESPTEEYNPNYYEQHEQNYHQQDTTEDLGPPASPDGSPDYRNEYADAPSSPIPEEVEAPKSPEEEENPKSPEEVGEEDSDNGKLRFKFFNV</sequence>
<evidence type="ECO:0000313" key="2">
    <source>
        <dbReference type="WBParaSite" id="PS1159_v2.g702.t1"/>
    </source>
</evidence>
<name>A0AC35GMV3_9BILA</name>
<organism evidence="1 2">
    <name type="scientific">Panagrolaimus sp. PS1159</name>
    <dbReference type="NCBI Taxonomy" id="55785"/>
    <lineage>
        <taxon>Eukaryota</taxon>
        <taxon>Metazoa</taxon>
        <taxon>Ecdysozoa</taxon>
        <taxon>Nematoda</taxon>
        <taxon>Chromadorea</taxon>
        <taxon>Rhabditida</taxon>
        <taxon>Tylenchina</taxon>
        <taxon>Panagrolaimomorpha</taxon>
        <taxon>Panagrolaimoidea</taxon>
        <taxon>Panagrolaimidae</taxon>
        <taxon>Panagrolaimus</taxon>
    </lineage>
</organism>
<evidence type="ECO:0000313" key="1">
    <source>
        <dbReference type="Proteomes" id="UP000887580"/>
    </source>
</evidence>
<reference evidence="2" key="1">
    <citation type="submission" date="2022-11" db="UniProtKB">
        <authorList>
            <consortium name="WormBaseParasite"/>
        </authorList>
    </citation>
    <scope>IDENTIFICATION</scope>
</reference>
<accession>A0AC35GMV3</accession>
<protein>
    <submittedName>
        <fullName evidence="2">Uncharacterized protein</fullName>
    </submittedName>
</protein>
<dbReference type="WBParaSite" id="PS1159_v2.g702.t1">
    <property type="protein sequence ID" value="PS1159_v2.g702.t1"/>
    <property type="gene ID" value="PS1159_v2.g702"/>
</dbReference>
<proteinExistence type="predicted"/>
<dbReference type="Proteomes" id="UP000887580">
    <property type="component" value="Unplaced"/>
</dbReference>